<dbReference type="Proteomes" id="UP000224974">
    <property type="component" value="Unassembled WGS sequence"/>
</dbReference>
<accession>A0A2C6CWM9</accession>
<evidence type="ECO:0000313" key="2">
    <source>
        <dbReference type="EMBL" id="VFS51297.1"/>
    </source>
</evidence>
<dbReference type="EMBL" id="PDDX01000001">
    <property type="protein sequence ID" value="PHI31069.1"/>
    <property type="molecule type" value="Genomic_DNA"/>
</dbReference>
<sequence>MLPADFRYSGITTAFEHKPILAYVINRHGRQHKCFSRNTAINKLAHIMTQAAFDLIKKPSHLPDERVQMDGYIAHRRGEVLPEYWRCHKRAVRRIRLLLNKKREIEKWEEKHTKLKQAYSEFIITKPY</sequence>
<dbReference type="Proteomes" id="UP000373449">
    <property type="component" value="Unassembled WGS sequence"/>
</dbReference>
<evidence type="ECO:0000313" key="5">
    <source>
        <dbReference type="Proteomes" id="UP000373449"/>
    </source>
</evidence>
<gene>
    <name evidence="1" type="ORF">CRN84_17885</name>
    <name evidence="2" type="ORF">NCTC12282_04945</name>
    <name evidence="3" type="ORF">NCTC12282_05105</name>
</gene>
<organism evidence="1 4">
    <name type="scientific">Budvicia aquatica</name>
    <dbReference type="NCBI Taxonomy" id="82979"/>
    <lineage>
        <taxon>Bacteria</taxon>
        <taxon>Pseudomonadati</taxon>
        <taxon>Pseudomonadota</taxon>
        <taxon>Gammaproteobacteria</taxon>
        <taxon>Enterobacterales</taxon>
        <taxon>Budviciaceae</taxon>
        <taxon>Budvicia</taxon>
    </lineage>
</organism>
<protein>
    <submittedName>
        <fullName evidence="1">Uncharacterized protein</fullName>
    </submittedName>
</protein>
<dbReference type="RefSeq" id="WP_051323463.1">
    <property type="nucleotide sequence ID" value="NZ_CAADJA010000002.1"/>
</dbReference>
<dbReference type="EMBL" id="CAADJA010000002">
    <property type="protein sequence ID" value="VFS51297.1"/>
    <property type="molecule type" value="Genomic_DNA"/>
</dbReference>
<evidence type="ECO:0000313" key="1">
    <source>
        <dbReference type="EMBL" id="PHI31069.1"/>
    </source>
</evidence>
<dbReference type="OrthoDB" id="6556345at2"/>
<reference evidence="4" key="2">
    <citation type="submission" date="2017-09" db="EMBL/GenBank/DDBJ databases">
        <title>FDA dAtabase for Regulatory Grade micrObial Sequences (FDA-ARGOS): Supporting development and validation of Infectious Disease Dx tests.</title>
        <authorList>
            <person name="Minogue T."/>
            <person name="Wolcott M."/>
            <person name="Wasieloski L."/>
            <person name="Aguilar W."/>
            <person name="Moore D."/>
            <person name="Tallon L."/>
            <person name="Sadzewicz L."/>
            <person name="Ott S."/>
            <person name="Zhao X."/>
            <person name="Nagaraj S."/>
            <person name="Vavikolanu K."/>
            <person name="Aluvathingal J."/>
            <person name="Nadendla S."/>
            <person name="Sichtig H."/>
        </authorList>
    </citation>
    <scope>NUCLEOTIDE SEQUENCE [LARGE SCALE GENOMIC DNA]</scope>
    <source>
        <strain evidence="4">FDAARGOS_387</strain>
    </source>
</reference>
<name>A0A2C6CWM9_9GAMM</name>
<evidence type="ECO:0000313" key="3">
    <source>
        <dbReference type="EMBL" id="VFS51462.1"/>
    </source>
</evidence>
<reference evidence="2 5" key="3">
    <citation type="submission" date="2019-03" db="EMBL/GenBank/DDBJ databases">
        <authorList>
            <consortium name="Pathogen Informatics"/>
        </authorList>
    </citation>
    <scope>NUCLEOTIDE SEQUENCE [LARGE SCALE GENOMIC DNA]</scope>
    <source>
        <strain evidence="2 5">NCTC12282</strain>
    </source>
</reference>
<dbReference type="EMBL" id="CAADJA010000002">
    <property type="protein sequence ID" value="VFS51462.1"/>
    <property type="molecule type" value="Genomic_DNA"/>
</dbReference>
<reference evidence="1" key="1">
    <citation type="submission" date="2017-09" db="EMBL/GenBank/DDBJ databases">
        <title>FDA dAtabase for Regulatory Grade micrObial Sequences (FDA-ARGOS): Supporting development and validation of Infectious Disease Dx tests.</title>
        <authorList>
            <person name="Minogue T."/>
            <person name="Wolcott M."/>
            <person name="Wasieloski L."/>
            <person name="Aguilar W."/>
            <person name="Moore D."/>
            <person name="Tallon L.J."/>
            <person name="Sadzewicz L."/>
            <person name="Ott S."/>
            <person name="Zhao X."/>
            <person name="Nagaraj S."/>
            <person name="Vavikolanu K."/>
            <person name="Aluvathingal J."/>
            <person name="Nadendla S."/>
            <person name="Sichtig H."/>
        </authorList>
    </citation>
    <scope>NUCLEOTIDE SEQUENCE</scope>
    <source>
        <strain evidence="1">FDAARGOS_387</strain>
    </source>
</reference>
<dbReference type="STRING" id="1111728.GCA_000427805_04560"/>
<dbReference type="AlphaFoldDB" id="A0A2C6CWM9"/>
<evidence type="ECO:0000313" key="4">
    <source>
        <dbReference type="Proteomes" id="UP000224974"/>
    </source>
</evidence>
<keyword evidence="4" id="KW-1185">Reference proteome</keyword>
<proteinExistence type="predicted"/>